<sequence length="705" mass="81777">MYQIKLWPRTEKYMFLLFQIVTDFNQRYPEKIDSIYRNWQNVCSSVLQEIKERKINDLCVGETNDKSAQTILLLPYLFNPVTIKKSRKGNAWRPSRTEVQESFFFHLTDLNELEARCIRRKEKLASHSLPLQPFGVILGHLKDPKYIIIIDEVQYTVDNGCQENSVFHCAETNCNRSFPLLKSYRKHLSNHTDSVNNIGTNVKNISTDTKIQPSHNLLAVETAEKRESITIQENSEKSEPNQQNNFLTFKDKLYENNVIFISKLYGEASFSRKDIQKIMNVINNLLFEPMNIFEKSLKQILENHNLKDEIFLINRFFGELNNLFKGFETEYLRFKILEDSKLFIKPISFSVGEGVETKNSILIKKKYTAEFIPLSDVLKCFFSMPGVLNEMINYIEHLKHQESVSNIIQTDFWKSKVSDFKDNALVFPLFIYYDDFESGNPLGSHSGIHKLGAIYCSVACLPPKYRSQLENIFLLTLFHTSDLKEFGPSVIFSPMINELNFLRTEGITVELPRGKSHIYFNTILFLGDNLALDTILGFQESFSANSFCRFCKSLRKETQSATFENEKKMRNRQKKDLVTNYPYLTGVKIDSVLNKIKSFHVTDNFSVDIAHFSVDIAHDILEGVAGVVMARLLNQFIFVEKYMDIEMLNNRIKYFNYGPNHNKPPLISIEYLKKNTLKMSASEMKTFVSNAGLIFAELIPTENRH</sequence>
<dbReference type="AlphaFoldDB" id="A0A9N9MZ86"/>
<protein>
    <recommendedName>
        <fullName evidence="2">C2H2-type domain-containing protein</fullName>
    </recommendedName>
</protein>
<keyword evidence="4" id="KW-1185">Reference proteome</keyword>
<gene>
    <name evidence="3" type="ORF">CEUTPL_LOCUS13765</name>
</gene>
<evidence type="ECO:0000313" key="4">
    <source>
        <dbReference type="Proteomes" id="UP001152799"/>
    </source>
</evidence>
<proteinExistence type="predicted"/>
<dbReference type="InterPro" id="IPR013087">
    <property type="entry name" value="Znf_C2H2_type"/>
</dbReference>
<reference evidence="3" key="1">
    <citation type="submission" date="2022-01" db="EMBL/GenBank/DDBJ databases">
        <authorList>
            <person name="King R."/>
        </authorList>
    </citation>
    <scope>NUCLEOTIDE SEQUENCE</scope>
</reference>
<dbReference type="PROSITE" id="PS00028">
    <property type="entry name" value="ZINC_FINGER_C2H2_1"/>
    <property type="match status" value="1"/>
</dbReference>
<keyword evidence="1" id="KW-0479">Metal-binding</keyword>
<organism evidence="3 4">
    <name type="scientific">Ceutorhynchus assimilis</name>
    <name type="common">cabbage seed weevil</name>
    <dbReference type="NCBI Taxonomy" id="467358"/>
    <lineage>
        <taxon>Eukaryota</taxon>
        <taxon>Metazoa</taxon>
        <taxon>Ecdysozoa</taxon>
        <taxon>Arthropoda</taxon>
        <taxon>Hexapoda</taxon>
        <taxon>Insecta</taxon>
        <taxon>Pterygota</taxon>
        <taxon>Neoptera</taxon>
        <taxon>Endopterygota</taxon>
        <taxon>Coleoptera</taxon>
        <taxon>Polyphaga</taxon>
        <taxon>Cucujiformia</taxon>
        <taxon>Curculionidae</taxon>
        <taxon>Ceutorhynchinae</taxon>
        <taxon>Ceutorhynchus</taxon>
    </lineage>
</organism>
<dbReference type="OrthoDB" id="6768135at2759"/>
<feature type="domain" description="C2H2-type" evidence="2">
    <location>
        <begin position="167"/>
        <end position="196"/>
    </location>
</feature>
<dbReference type="PROSITE" id="PS50157">
    <property type="entry name" value="ZINC_FINGER_C2H2_2"/>
    <property type="match status" value="1"/>
</dbReference>
<accession>A0A9N9MZ86</accession>
<evidence type="ECO:0000256" key="1">
    <source>
        <dbReference type="PROSITE-ProRule" id="PRU00042"/>
    </source>
</evidence>
<dbReference type="Proteomes" id="UP001152799">
    <property type="component" value="Chromosome 9"/>
</dbReference>
<dbReference type="EMBL" id="OU892285">
    <property type="protein sequence ID" value="CAG9773374.1"/>
    <property type="molecule type" value="Genomic_DNA"/>
</dbReference>
<keyword evidence="1" id="KW-0862">Zinc</keyword>
<evidence type="ECO:0000259" key="2">
    <source>
        <dbReference type="PROSITE" id="PS50157"/>
    </source>
</evidence>
<evidence type="ECO:0000313" key="3">
    <source>
        <dbReference type="EMBL" id="CAG9773374.1"/>
    </source>
</evidence>
<keyword evidence="1" id="KW-0863">Zinc-finger</keyword>
<name>A0A9N9MZ86_9CUCU</name>
<dbReference type="GO" id="GO:0008270">
    <property type="term" value="F:zinc ion binding"/>
    <property type="evidence" value="ECO:0007669"/>
    <property type="project" value="UniProtKB-KW"/>
</dbReference>